<dbReference type="FunFam" id="6.10.140.2150:FF:000001">
    <property type="entry name" value="Sphingosine-1-phosphate lyase 1"/>
    <property type="match status" value="1"/>
</dbReference>
<keyword evidence="7" id="KW-0746">Sphingolipid metabolism</keyword>
<evidence type="ECO:0000256" key="19">
    <source>
        <dbReference type="PIRSR" id="PIRSR602129-50"/>
    </source>
</evidence>
<dbReference type="GO" id="GO:0030170">
    <property type="term" value="F:pyridoxal phosphate binding"/>
    <property type="evidence" value="ECO:0007669"/>
    <property type="project" value="InterPro"/>
</dbReference>
<dbReference type="Gene3D" id="3.40.640.10">
    <property type="entry name" value="Type I PLP-dependent aspartate aminotransferase-like (Major domain)"/>
    <property type="match status" value="1"/>
</dbReference>
<dbReference type="Proteomes" id="UP000014500">
    <property type="component" value="Unassembled WGS sequence"/>
</dbReference>
<dbReference type="EMBL" id="JH431816">
    <property type="status" value="NOT_ANNOTATED_CDS"/>
    <property type="molecule type" value="Genomic_DNA"/>
</dbReference>
<dbReference type="eggNOG" id="KOG1383">
    <property type="taxonomic scope" value="Eukaryota"/>
</dbReference>
<keyword evidence="11 21" id="KW-0472">Membrane</keyword>
<dbReference type="HOGENOM" id="CLU_028929_1_0_1"/>
<evidence type="ECO:0000256" key="21">
    <source>
        <dbReference type="SAM" id="Phobius"/>
    </source>
</evidence>
<keyword evidence="9 21" id="KW-1133">Transmembrane helix</keyword>
<keyword evidence="8" id="KW-0735">Signal-anchor</keyword>
<dbReference type="AlphaFoldDB" id="T1J300"/>
<dbReference type="InterPro" id="IPR015422">
    <property type="entry name" value="PyrdxlP-dep_Trfase_small"/>
</dbReference>
<dbReference type="InterPro" id="IPR015424">
    <property type="entry name" value="PyrdxlP-dep_Trfase"/>
</dbReference>
<dbReference type="InterPro" id="IPR002129">
    <property type="entry name" value="PyrdxlP-dep_de-COase"/>
</dbReference>
<evidence type="ECO:0000256" key="20">
    <source>
        <dbReference type="RuleBase" id="RU000382"/>
    </source>
</evidence>
<protein>
    <recommendedName>
        <fullName evidence="18">Sphingosine-1-phosphate lyase 1</fullName>
        <ecNumber evidence="14">4.1.2.27</ecNumber>
    </recommendedName>
    <alternativeName>
        <fullName evidence="15">Sphingosine-1-phosphate aldolase</fullName>
    </alternativeName>
</protein>
<dbReference type="EnsemblMetazoa" id="SMAR007956-RA">
    <property type="protein sequence ID" value="SMAR007956-PA"/>
    <property type="gene ID" value="SMAR007956"/>
</dbReference>
<evidence type="ECO:0000256" key="2">
    <source>
        <dbReference type="ARBA" id="ARBA00004760"/>
    </source>
</evidence>
<comment type="pathway">
    <text evidence="3">Sphingolipid metabolism.</text>
</comment>
<keyword evidence="10" id="KW-0443">Lipid metabolism</keyword>
<dbReference type="InterPro" id="IPR015421">
    <property type="entry name" value="PyrdxlP-dep_Trfase_major"/>
</dbReference>
<feature type="transmembrane region" description="Helical" evidence="21">
    <location>
        <begin position="40"/>
        <end position="60"/>
    </location>
</feature>
<dbReference type="GO" id="GO:0008117">
    <property type="term" value="F:sphinganine-1-phosphate aldolase activity"/>
    <property type="evidence" value="ECO:0007669"/>
    <property type="project" value="UniProtKB-EC"/>
</dbReference>
<dbReference type="GO" id="GO:0019752">
    <property type="term" value="P:carboxylic acid metabolic process"/>
    <property type="evidence" value="ECO:0007669"/>
    <property type="project" value="InterPro"/>
</dbReference>
<evidence type="ECO:0000256" key="9">
    <source>
        <dbReference type="ARBA" id="ARBA00022989"/>
    </source>
</evidence>
<evidence type="ECO:0000256" key="4">
    <source>
        <dbReference type="ARBA" id="ARBA00022692"/>
    </source>
</evidence>
<organism evidence="22 23">
    <name type="scientific">Strigamia maritima</name>
    <name type="common">European centipede</name>
    <name type="synonym">Geophilus maritimus</name>
    <dbReference type="NCBI Taxonomy" id="126957"/>
    <lineage>
        <taxon>Eukaryota</taxon>
        <taxon>Metazoa</taxon>
        <taxon>Ecdysozoa</taxon>
        <taxon>Arthropoda</taxon>
        <taxon>Myriapoda</taxon>
        <taxon>Chilopoda</taxon>
        <taxon>Pleurostigmophora</taxon>
        <taxon>Geophilomorpha</taxon>
        <taxon>Linotaeniidae</taxon>
        <taxon>Strigamia</taxon>
    </lineage>
</organism>
<dbReference type="PhylomeDB" id="T1J300"/>
<keyword evidence="4 21" id="KW-0812">Transmembrane</keyword>
<evidence type="ECO:0000256" key="10">
    <source>
        <dbReference type="ARBA" id="ARBA00023098"/>
    </source>
</evidence>
<comment type="similarity">
    <text evidence="13">Belongs to the group II decarboxylase family. Sphingosine-1-phosphate lyase subfamily.</text>
</comment>
<dbReference type="SUPFAM" id="SSF53383">
    <property type="entry name" value="PLP-dependent transferases"/>
    <property type="match status" value="1"/>
</dbReference>
<evidence type="ECO:0000256" key="17">
    <source>
        <dbReference type="ARBA" id="ARBA00060475"/>
    </source>
</evidence>
<keyword evidence="23" id="KW-1185">Reference proteome</keyword>
<evidence type="ECO:0000256" key="8">
    <source>
        <dbReference type="ARBA" id="ARBA00022968"/>
    </source>
</evidence>
<keyword evidence="6 19" id="KW-0663">Pyridoxal phosphate</keyword>
<evidence type="ECO:0000256" key="11">
    <source>
        <dbReference type="ARBA" id="ARBA00023136"/>
    </source>
</evidence>
<dbReference type="Pfam" id="PF00282">
    <property type="entry name" value="Pyridoxal_deC"/>
    <property type="match status" value="1"/>
</dbReference>
<keyword evidence="12 20" id="KW-0456">Lyase</keyword>
<dbReference type="PANTHER" id="PTHR42735">
    <property type="match status" value="1"/>
</dbReference>
<evidence type="ECO:0000256" key="13">
    <source>
        <dbReference type="ARBA" id="ARBA00038302"/>
    </source>
</evidence>
<proteinExistence type="inferred from homology"/>
<dbReference type="Gene3D" id="3.90.1150.10">
    <property type="entry name" value="Aspartate Aminotransferase, domain 1"/>
    <property type="match status" value="1"/>
</dbReference>
<evidence type="ECO:0000256" key="1">
    <source>
        <dbReference type="ARBA" id="ARBA00001933"/>
    </source>
</evidence>
<evidence type="ECO:0000256" key="12">
    <source>
        <dbReference type="ARBA" id="ARBA00023239"/>
    </source>
</evidence>
<name>T1J300_STRMM</name>
<evidence type="ECO:0000256" key="3">
    <source>
        <dbReference type="ARBA" id="ARBA00004991"/>
    </source>
</evidence>
<evidence type="ECO:0000256" key="6">
    <source>
        <dbReference type="ARBA" id="ARBA00022898"/>
    </source>
</evidence>
<dbReference type="GO" id="GO:0005789">
    <property type="term" value="C:endoplasmic reticulum membrane"/>
    <property type="evidence" value="ECO:0007669"/>
    <property type="project" value="UniProtKB-SubCell"/>
</dbReference>
<sequence length="561" mass="63336">MDLNMVNGNFTEWMKIAKFHIDEIRFSINDHFKSCEPLCVIASTTFITILVIWIWQFIFLQEQSLWIRTRNKFFKLARKLPMVKTQLAKEIKKARKLMNDDVQKQNEGCSFLQILPDKGWNKEEIIEKSKKSFMMGKVDWKKGKVSGAVYNYSDALNEITSLVYGMCAYTNPLHPDVFPGVRKMEAEVVRMTCNLFHGDSNSCGVMTCGGTESIILACKAYRDRAFDIGIKHPEILVPVTAHCAFDKAANLMRMKIKHVPVDPVTMKVDMKQYQRYITRNTCMLVGSAPQFPHGAIDPIEDISKARLGLKYKIPVHVDACLGGFLIPFMEEAGFPVVRFDFRLPAVTSISADTHKYGSAPKGSSVLMYRDESYRHYQFFVQPNWPGGIYASPSLPGSRAGGIIAACWAAMTFFGRDGYVKNCKKIIETANRIEKGLREMPDLKIIGKPEVSVIAFGSDKFNIYRLSDALHKRGWSLNALQFPSCIHLCVTFMHTADGVAEAFLNEVRDCTEIIMKDPTADAVGKAAIYGLSQTIPDRNIVSELAWTFLDSCYITSFDPETE</sequence>
<evidence type="ECO:0000256" key="5">
    <source>
        <dbReference type="ARBA" id="ARBA00022824"/>
    </source>
</evidence>
<comment type="subcellular location">
    <subcellularLocation>
        <location evidence="17">Endoplasmic reticulum membrane</location>
        <topology evidence="17">Single-pass type III membrane protein</topology>
        <orientation evidence="17">Cytoplasmic side</orientation>
    </subcellularLocation>
</comment>
<reference evidence="22" key="2">
    <citation type="submission" date="2015-02" db="UniProtKB">
        <authorList>
            <consortium name="EnsemblMetazoa"/>
        </authorList>
    </citation>
    <scope>IDENTIFICATION</scope>
</reference>
<dbReference type="FunFam" id="3.40.640.10:FF:000020">
    <property type="entry name" value="sphingosine-1-phosphate lyase 1"/>
    <property type="match status" value="1"/>
</dbReference>
<evidence type="ECO:0000256" key="7">
    <source>
        <dbReference type="ARBA" id="ARBA00022919"/>
    </source>
</evidence>
<evidence type="ECO:0000313" key="22">
    <source>
        <dbReference type="EnsemblMetazoa" id="SMAR007956-PA"/>
    </source>
</evidence>
<reference evidence="23" key="1">
    <citation type="submission" date="2011-05" db="EMBL/GenBank/DDBJ databases">
        <authorList>
            <person name="Richards S.R."/>
            <person name="Qu J."/>
            <person name="Jiang H."/>
            <person name="Jhangiani S.N."/>
            <person name="Agravi P."/>
            <person name="Goodspeed R."/>
            <person name="Gross S."/>
            <person name="Mandapat C."/>
            <person name="Jackson L."/>
            <person name="Mathew T."/>
            <person name="Pu L."/>
            <person name="Thornton R."/>
            <person name="Saada N."/>
            <person name="Wilczek-Boney K.B."/>
            <person name="Lee S."/>
            <person name="Kovar C."/>
            <person name="Wu Y."/>
            <person name="Scherer S.E."/>
            <person name="Worley K.C."/>
            <person name="Muzny D.M."/>
            <person name="Gibbs R."/>
        </authorList>
    </citation>
    <scope>NUCLEOTIDE SEQUENCE</scope>
    <source>
        <strain evidence="23">Brora</strain>
    </source>
</reference>
<accession>T1J300</accession>
<comment type="function">
    <text evidence="16">Cleaves phosphorylated sphingoid bases (PSBs), such as sphingosine-1-phosphate, into fatty aldehydes and phosphoethanolamine. Elevates stress-induced ceramide production and apoptosis. Required for global lipid homeostasis in liver and cholesterol homeostasis in fibroblasts. Involved in the regulation of pro-inflammatory response and neutrophil trafficking. Modulates neuronal autophagy via phosphoethanolamine production which regulates accumulation of aggregate-prone proteins such as APP. Seems to play a role in establishing neuronal contact sites and axonal maintenance.</text>
</comment>
<keyword evidence="5" id="KW-0256">Endoplasmic reticulum</keyword>
<evidence type="ECO:0000256" key="16">
    <source>
        <dbReference type="ARBA" id="ARBA00053536"/>
    </source>
</evidence>
<dbReference type="STRING" id="126957.T1J300"/>
<evidence type="ECO:0000256" key="15">
    <source>
        <dbReference type="ARBA" id="ARBA00042568"/>
    </source>
</evidence>
<dbReference type="PANTHER" id="PTHR42735:SF6">
    <property type="entry name" value="SPHINGOSINE-1-PHOSPHATE LYASE 1"/>
    <property type="match status" value="1"/>
</dbReference>
<dbReference type="EC" id="4.1.2.27" evidence="14"/>
<dbReference type="InterPro" id="IPR050477">
    <property type="entry name" value="GrpII_AminoAcid_Decarb"/>
</dbReference>
<dbReference type="GO" id="GO:0030149">
    <property type="term" value="P:sphingolipid catabolic process"/>
    <property type="evidence" value="ECO:0007669"/>
    <property type="project" value="TreeGrafter"/>
</dbReference>
<evidence type="ECO:0000256" key="18">
    <source>
        <dbReference type="ARBA" id="ARBA00069333"/>
    </source>
</evidence>
<comment type="cofactor">
    <cofactor evidence="1 19 20">
        <name>pyridoxal 5'-phosphate</name>
        <dbReference type="ChEBI" id="CHEBI:597326"/>
    </cofactor>
</comment>
<evidence type="ECO:0000256" key="14">
    <source>
        <dbReference type="ARBA" id="ARBA00038965"/>
    </source>
</evidence>
<evidence type="ECO:0000313" key="23">
    <source>
        <dbReference type="Proteomes" id="UP000014500"/>
    </source>
</evidence>
<comment type="pathway">
    <text evidence="2">Lipid metabolism; sphingolipid metabolism.</text>
</comment>
<dbReference type="FunFam" id="3.90.1150.10:FF:000020">
    <property type="entry name" value="Sphingosine-1-phosphate lyase 1"/>
    <property type="match status" value="1"/>
</dbReference>
<dbReference type="OMA" id="FKDHQFT"/>
<feature type="modified residue" description="N6-(pyridoxal phosphate)lysine" evidence="19">
    <location>
        <position position="355"/>
    </location>
</feature>
<dbReference type="Gene3D" id="6.10.140.2150">
    <property type="match status" value="1"/>
</dbReference>